<feature type="transmembrane region" description="Helical" evidence="1">
    <location>
        <begin position="93"/>
        <end position="126"/>
    </location>
</feature>
<evidence type="ECO:0000256" key="1">
    <source>
        <dbReference type="SAM" id="Phobius"/>
    </source>
</evidence>
<gene>
    <name evidence="2" type="ORF">H8705_01970</name>
</gene>
<keyword evidence="3" id="KW-1185">Reference proteome</keyword>
<dbReference type="AlphaFoldDB" id="A0A926EQ71"/>
<feature type="transmembrane region" description="Helical" evidence="1">
    <location>
        <begin position="42"/>
        <end position="62"/>
    </location>
</feature>
<feature type="transmembrane region" description="Helical" evidence="1">
    <location>
        <begin position="146"/>
        <end position="169"/>
    </location>
</feature>
<comment type="caution">
    <text evidence="2">The sequence shown here is derived from an EMBL/GenBank/DDBJ whole genome shotgun (WGS) entry which is preliminary data.</text>
</comment>
<reference evidence="2" key="1">
    <citation type="submission" date="2020-08" db="EMBL/GenBank/DDBJ databases">
        <title>Genome public.</title>
        <authorList>
            <person name="Liu C."/>
            <person name="Sun Q."/>
        </authorList>
    </citation>
    <scope>NUCLEOTIDE SEQUENCE</scope>
    <source>
        <strain evidence="2">NSJ-64</strain>
    </source>
</reference>
<organism evidence="2 3">
    <name type="scientific">Youxingia wuxianensis</name>
    <dbReference type="NCBI Taxonomy" id="2763678"/>
    <lineage>
        <taxon>Bacteria</taxon>
        <taxon>Bacillati</taxon>
        <taxon>Bacillota</taxon>
        <taxon>Clostridia</taxon>
        <taxon>Eubacteriales</taxon>
        <taxon>Oscillospiraceae</taxon>
        <taxon>Youxingia</taxon>
    </lineage>
</organism>
<keyword evidence="1" id="KW-1133">Transmembrane helix</keyword>
<keyword evidence="1" id="KW-0812">Transmembrane</keyword>
<sequence length="227" mass="25155">MSAVGFHVVDLENLKTAKRAVPGDFRQGVSSRSFLFYFRSNLWMIILGILFLLGVFIGTILLSKSDLSTIESLKIILGGYVEKRRVQSFSSIALSTFLSTFLLLALLFFCGFCTISQLIIVLVPLFKGLGYGFSIGMIYLEHGGEAMKYVALLILPTMFLSTALLLSACKTSLKLSIRLFRASISSQSEEVRTKKYCVKYFIFTLMCIIIALLDGAITTSLSGYLIL</sequence>
<evidence type="ECO:0000313" key="2">
    <source>
        <dbReference type="EMBL" id="MBC8584349.1"/>
    </source>
</evidence>
<dbReference type="EMBL" id="JACRTD010000001">
    <property type="protein sequence ID" value="MBC8584349.1"/>
    <property type="molecule type" value="Genomic_DNA"/>
</dbReference>
<dbReference type="InterPro" id="IPR002798">
    <property type="entry name" value="SpoIIM-like"/>
</dbReference>
<name>A0A926EQ71_9FIRM</name>
<keyword evidence="1" id="KW-0472">Membrane</keyword>
<evidence type="ECO:0000313" key="3">
    <source>
        <dbReference type="Proteomes" id="UP000623678"/>
    </source>
</evidence>
<accession>A0A926EQ71</accession>
<protein>
    <submittedName>
        <fullName evidence="2">Stage II sporulation protein M</fullName>
    </submittedName>
</protein>
<proteinExistence type="predicted"/>
<dbReference type="Proteomes" id="UP000623678">
    <property type="component" value="Unassembled WGS sequence"/>
</dbReference>
<dbReference type="Pfam" id="PF01944">
    <property type="entry name" value="SpoIIM"/>
    <property type="match status" value="1"/>
</dbReference>
<feature type="transmembrane region" description="Helical" evidence="1">
    <location>
        <begin position="200"/>
        <end position="226"/>
    </location>
</feature>